<dbReference type="Pfam" id="PF04972">
    <property type="entry name" value="BON"/>
    <property type="match status" value="2"/>
</dbReference>
<gene>
    <name evidence="4" type="ORF">A3A87_04015</name>
</gene>
<dbReference type="InterPro" id="IPR007055">
    <property type="entry name" value="BON_dom"/>
</dbReference>
<keyword evidence="1 2" id="KW-0732">Signal</keyword>
<dbReference type="AlphaFoldDB" id="A0A1F6U477"/>
<dbReference type="SMART" id="SM00749">
    <property type="entry name" value="BON"/>
    <property type="match status" value="2"/>
</dbReference>
<dbReference type="Proteomes" id="UP000179037">
    <property type="component" value="Unassembled WGS sequence"/>
</dbReference>
<feature type="chain" id="PRO_5009526974" description="BON domain-containing protein" evidence="2">
    <location>
        <begin position="19"/>
        <end position="192"/>
    </location>
</feature>
<reference evidence="4 5" key="1">
    <citation type="journal article" date="2016" name="Nat. Commun.">
        <title>Thousands of microbial genomes shed light on interconnected biogeochemical processes in an aquifer system.</title>
        <authorList>
            <person name="Anantharaman K."/>
            <person name="Brown C.T."/>
            <person name="Hug L.A."/>
            <person name="Sharon I."/>
            <person name="Castelle C.J."/>
            <person name="Probst A.J."/>
            <person name="Thomas B.C."/>
            <person name="Singh A."/>
            <person name="Wilkins M.J."/>
            <person name="Karaoz U."/>
            <person name="Brodie E.L."/>
            <person name="Williams K.H."/>
            <person name="Hubbard S.S."/>
            <person name="Banfield J.F."/>
        </authorList>
    </citation>
    <scope>NUCLEOTIDE SEQUENCE [LARGE SCALE GENOMIC DNA]</scope>
</reference>
<feature type="signal peptide" evidence="2">
    <location>
        <begin position="1"/>
        <end position="18"/>
    </location>
</feature>
<comment type="caution">
    <text evidence="4">The sequence shown here is derived from an EMBL/GenBank/DDBJ whole genome shotgun (WGS) entry which is preliminary data.</text>
</comment>
<dbReference type="PANTHER" id="PTHR34606:SF4">
    <property type="entry name" value="OUTER MEMBRANE LIPOPROTEIN DOLP"/>
    <property type="match status" value="1"/>
</dbReference>
<evidence type="ECO:0000256" key="2">
    <source>
        <dbReference type="SAM" id="SignalP"/>
    </source>
</evidence>
<feature type="domain" description="BON" evidence="3">
    <location>
        <begin position="47"/>
        <end position="116"/>
    </location>
</feature>
<evidence type="ECO:0000256" key="1">
    <source>
        <dbReference type="ARBA" id="ARBA00022729"/>
    </source>
</evidence>
<dbReference type="PROSITE" id="PS50914">
    <property type="entry name" value="BON"/>
    <property type="match status" value="2"/>
</dbReference>
<dbReference type="EMBL" id="MFTC01000024">
    <property type="protein sequence ID" value="OGI52174.1"/>
    <property type="molecule type" value="Genomic_DNA"/>
</dbReference>
<organism evidence="4 5">
    <name type="scientific">Candidatus Muproteobacteria bacterium RIFCSPLOWO2_01_FULL_60_18</name>
    <dbReference type="NCBI Taxonomy" id="1817768"/>
    <lineage>
        <taxon>Bacteria</taxon>
        <taxon>Pseudomonadati</taxon>
        <taxon>Pseudomonadota</taxon>
        <taxon>Candidatus Muproteobacteria</taxon>
    </lineage>
</organism>
<evidence type="ECO:0000313" key="5">
    <source>
        <dbReference type="Proteomes" id="UP000179037"/>
    </source>
</evidence>
<feature type="domain" description="BON" evidence="3">
    <location>
        <begin position="125"/>
        <end position="192"/>
    </location>
</feature>
<dbReference type="InterPro" id="IPR014004">
    <property type="entry name" value="Transpt-assoc_nodulatn_dom_bac"/>
</dbReference>
<dbReference type="Gene3D" id="3.30.1340.30">
    <property type="match status" value="1"/>
</dbReference>
<dbReference type="STRING" id="1817768.A3A87_04015"/>
<name>A0A1F6U477_9PROT</name>
<evidence type="ECO:0000313" key="4">
    <source>
        <dbReference type="EMBL" id="OGI52174.1"/>
    </source>
</evidence>
<dbReference type="InterPro" id="IPR051686">
    <property type="entry name" value="Lipoprotein_DolP"/>
</dbReference>
<accession>A0A1F6U477</accession>
<evidence type="ECO:0000259" key="3">
    <source>
        <dbReference type="PROSITE" id="PS50914"/>
    </source>
</evidence>
<dbReference type="PANTHER" id="PTHR34606">
    <property type="entry name" value="BON DOMAIN-CONTAINING PROTEIN"/>
    <property type="match status" value="1"/>
</dbReference>
<dbReference type="PROSITE" id="PS51257">
    <property type="entry name" value="PROKAR_LIPOPROTEIN"/>
    <property type="match status" value="1"/>
</dbReference>
<sequence>MRARLLVLTVTLGAIALAQGCAPVIVAGGATAAVAATDRRTVGAFVDDNAIELKARKALNSDPEIGDDVHVNITGMNGIVLLTGETTTGELRDRALALIRDVPGIRRIVNEVRVAELTAFANRTHDSWITGKVKTKLIGTENIPSNHIKVVTENSIVYLMGLVTQKEGELAAEATRTVGGITRVVKLFEYLD</sequence>
<protein>
    <recommendedName>
        <fullName evidence="3">BON domain-containing protein</fullName>
    </recommendedName>
</protein>
<proteinExistence type="predicted"/>